<evidence type="ECO:0000313" key="10">
    <source>
        <dbReference type="EMBL" id="KAI3919641.1"/>
    </source>
</evidence>
<feature type="domain" description="Fe2OG dioxygenase" evidence="9">
    <location>
        <begin position="187"/>
        <end position="287"/>
    </location>
</feature>
<keyword evidence="6" id="KW-0223">Dioxygenase</keyword>
<dbReference type="Gene3D" id="2.60.120.330">
    <property type="entry name" value="B-lactam Antibiotic, Isopenicillin N Synthase, Chain"/>
    <property type="match status" value="3"/>
</dbReference>
<dbReference type="SUPFAM" id="SSF51197">
    <property type="entry name" value="Clavaminate synthase-like"/>
    <property type="match status" value="3"/>
</dbReference>
<accession>A0AAD4SRH2</accession>
<dbReference type="Pfam" id="PF03171">
    <property type="entry name" value="2OG-FeII_Oxy"/>
    <property type="match status" value="1"/>
</dbReference>
<sequence>IDVLKVVDKRWTYLIADIGIFAVSPIFLCSGIGETIAAEVPDRYIRNDIELLTDLSCVSMIDQAIPVIDLQSLLSLEPFTGELELERLHSACKDWGFFQDEGDVEGFGQMFVQSEDQKLDWADMFYMLTRPQHMRKPRLFPKLPLSLRDTIESYSLELNKLGLTLVELMGKALQIETKVMAELFKGGRQTMRINYYPPCPQPEHVINLPPHSDAGALTILLQLNEVDGLQIRKEKIWVPIKPLYNAFVVNIGDILEIMSNGIYRSVEHRATINSSKERLSVAAFQNPNADTEIGPIPSMITPETPALFRTISIIYELSPQMLPYSLTFVVHPLAALFTESIHITIASELTKLLSPEPITGELELDKLHAACKEWGFFQVVNHGVDNLLVEKMKSEIQGLFNLLMDEKKKFWKKEGDTEGFGQNFVQIMSNGIYRSVEHRATINSSKERLSVAAFHSPKGDTLIGPMVSMITPETPALFRTIGYQDYMKKFISRKLDGKSLVNSMRIGEGDEDK</sequence>
<evidence type="ECO:0000256" key="8">
    <source>
        <dbReference type="ARBA" id="ARBA00023004"/>
    </source>
</evidence>
<protein>
    <recommendedName>
        <fullName evidence="9">Fe2OG dioxygenase domain-containing protein</fullName>
    </recommendedName>
</protein>
<keyword evidence="4" id="KW-0808">Transferase</keyword>
<dbReference type="Pfam" id="PF14226">
    <property type="entry name" value="DIOX_N"/>
    <property type="match status" value="1"/>
</dbReference>
<evidence type="ECO:0000259" key="9">
    <source>
        <dbReference type="PROSITE" id="PS51471"/>
    </source>
</evidence>
<feature type="non-terminal residue" evidence="10">
    <location>
        <position position="1"/>
    </location>
</feature>
<comment type="cofactor">
    <cofactor evidence="2">
        <name>Fe cation</name>
        <dbReference type="ChEBI" id="CHEBI:24875"/>
    </cofactor>
</comment>
<evidence type="ECO:0000256" key="7">
    <source>
        <dbReference type="ARBA" id="ARBA00023002"/>
    </source>
</evidence>
<dbReference type="GO" id="GO:0016706">
    <property type="term" value="F:2-oxoglutarate-dependent dioxygenase activity"/>
    <property type="evidence" value="ECO:0007669"/>
    <property type="project" value="UniProtKB-ARBA"/>
</dbReference>
<comment type="cofactor">
    <cofactor evidence="1">
        <name>L-ascorbate</name>
        <dbReference type="ChEBI" id="CHEBI:38290"/>
    </cofactor>
</comment>
<reference evidence="10" key="1">
    <citation type="submission" date="2022-04" db="EMBL/GenBank/DDBJ databases">
        <title>A functionally conserved STORR gene fusion in Papaver species that diverged 16.8 million years ago.</title>
        <authorList>
            <person name="Catania T."/>
        </authorList>
    </citation>
    <scope>NUCLEOTIDE SEQUENCE</scope>
    <source>
        <strain evidence="10">S-188037</strain>
    </source>
</reference>
<dbReference type="PROSITE" id="PS51471">
    <property type="entry name" value="FE2OG_OXY"/>
    <property type="match status" value="1"/>
</dbReference>
<evidence type="ECO:0000256" key="1">
    <source>
        <dbReference type="ARBA" id="ARBA00001961"/>
    </source>
</evidence>
<keyword evidence="7" id="KW-0560">Oxidoreductase</keyword>
<evidence type="ECO:0000256" key="6">
    <source>
        <dbReference type="ARBA" id="ARBA00022964"/>
    </source>
</evidence>
<dbReference type="GO" id="GO:0097295">
    <property type="term" value="P:morphine biosynthetic process"/>
    <property type="evidence" value="ECO:0007669"/>
    <property type="project" value="UniProtKB-ARBA"/>
</dbReference>
<dbReference type="InterPro" id="IPR005123">
    <property type="entry name" value="Oxoglu/Fe-dep_dioxygenase_dom"/>
</dbReference>
<evidence type="ECO:0000256" key="4">
    <source>
        <dbReference type="ARBA" id="ARBA00022679"/>
    </source>
</evidence>
<keyword evidence="5" id="KW-0479">Metal-binding</keyword>
<dbReference type="EMBL" id="JAJJMB010008871">
    <property type="protein sequence ID" value="KAI3919641.1"/>
    <property type="molecule type" value="Genomic_DNA"/>
</dbReference>
<dbReference type="PANTHER" id="PTHR47991">
    <property type="entry name" value="OXOGLUTARATE/IRON-DEPENDENT DIOXYGENASE"/>
    <property type="match status" value="1"/>
</dbReference>
<organism evidence="10 11">
    <name type="scientific">Papaver atlanticum</name>
    <dbReference type="NCBI Taxonomy" id="357466"/>
    <lineage>
        <taxon>Eukaryota</taxon>
        <taxon>Viridiplantae</taxon>
        <taxon>Streptophyta</taxon>
        <taxon>Embryophyta</taxon>
        <taxon>Tracheophyta</taxon>
        <taxon>Spermatophyta</taxon>
        <taxon>Magnoliopsida</taxon>
        <taxon>Ranunculales</taxon>
        <taxon>Papaveraceae</taxon>
        <taxon>Papaveroideae</taxon>
        <taxon>Papaver</taxon>
    </lineage>
</organism>
<dbReference type="InterPro" id="IPR026992">
    <property type="entry name" value="DIOX_N"/>
</dbReference>
<dbReference type="FunFam" id="2.60.120.330:FF:000001">
    <property type="entry name" value="Protein SRG1"/>
    <property type="match status" value="1"/>
</dbReference>
<comment type="similarity">
    <text evidence="3">Belongs to the iron/ascorbate-dependent oxidoreductase family.</text>
</comment>
<dbReference type="GO" id="GO:0016740">
    <property type="term" value="F:transferase activity"/>
    <property type="evidence" value="ECO:0007669"/>
    <property type="project" value="UniProtKB-KW"/>
</dbReference>
<name>A0AAD4SRH2_9MAGN</name>
<proteinExistence type="inferred from homology"/>
<dbReference type="Proteomes" id="UP001202328">
    <property type="component" value="Unassembled WGS sequence"/>
</dbReference>
<keyword evidence="11" id="KW-1185">Reference proteome</keyword>
<dbReference type="InterPro" id="IPR027443">
    <property type="entry name" value="IPNS-like_sf"/>
</dbReference>
<dbReference type="InterPro" id="IPR050295">
    <property type="entry name" value="Plant_2OG-oxidoreductases"/>
</dbReference>
<dbReference type="GO" id="GO:0046872">
    <property type="term" value="F:metal ion binding"/>
    <property type="evidence" value="ECO:0007669"/>
    <property type="project" value="UniProtKB-KW"/>
</dbReference>
<evidence type="ECO:0000313" key="11">
    <source>
        <dbReference type="Proteomes" id="UP001202328"/>
    </source>
</evidence>
<dbReference type="AlphaFoldDB" id="A0AAD4SRH2"/>
<dbReference type="InterPro" id="IPR044861">
    <property type="entry name" value="IPNS-like_FE2OG_OXY"/>
</dbReference>
<gene>
    <name evidence="10" type="ORF">MKW98_031774</name>
</gene>
<comment type="caution">
    <text evidence="10">The sequence shown here is derived from an EMBL/GenBank/DDBJ whole genome shotgun (WGS) entry which is preliminary data.</text>
</comment>
<evidence type="ECO:0000256" key="5">
    <source>
        <dbReference type="ARBA" id="ARBA00022723"/>
    </source>
</evidence>
<evidence type="ECO:0000256" key="3">
    <source>
        <dbReference type="ARBA" id="ARBA00008056"/>
    </source>
</evidence>
<keyword evidence="8" id="KW-0408">Iron</keyword>
<evidence type="ECO:0000256" key="2">
    <source>
        <dbReference type="ARBA" id="ARBA00001962"/>
    </source>
</evidence>